<gene>
    <name evidence="2" type="ORF">PV328_009169</name>
</gene>
<protein>
    <recommendedName>
        <fullName evidence="1">Peroxisomal leader peptide-processing protease</fullName>
        <ecNumber evidence="1">3.4.21.-</ecNumber>
    </recommendedName>
</protein>
<dbReference type="GO" id="GO:0005777">
    <property type="term" value="C:peroxisome"/>
    <property type="evidence" value="ECO:0007669"/>
    <property type="project" value="UniProtKB-SubCell"/>
</dbReference>
<sequence length="527" mass="58702">MTPINVSISLVEEVINEIHGVSGIRVSNNWILTHGMLLNSKIIHDTELFNVISALVPGELIHLPQSLNQIDFRVRIQTRPWAEMTTASTTTTTIKEKVSNEFYKLFEKVNGSIIYIWRCPLLADTLENLFCAWSFAKNTQKINKILMSIFVLVNINHENETKIMNEYNIEDIHEILSHLIDDTICLQNPTRGAIVEIESTPFGNPIFIDSISQGIVSNVLGTNNCVMLTDANAAPGCEGGPVYLIDQKKSRIICGMVIAPLSWCRTEWVYYTFVACIIPCLRRLLNKWDNIKNVNGIVEQKLTDRLDESVVLVRCGAEWGSGILLDRDTGTILTCSHVVNEATNKRIKVVFHCNTIDNYSDMLNLWATLVYRTPKGQPYDVAVLKVDLKKIDRALNTLKIGNCNVQRGELVMCAGFPFFSSTLPTITRGNVSNVSACMLQTTCCVQSGASGGPIVRFDTGELLGMVVCNVISSNTLYPRLNMAIPAAVFKDPINEYIKTGDVSVLASLSTHDITVSRTWNFHLPSKI</sequence>
<dbReference type="Gene3D" id="2.40.10.10">
    <property type="entry name" value="Trypsin-like serine proteases"/>
    <property type="match status" value="2"/>
</dbReference>
<comment type="caution">
    <text evidence="2">The sequence shown here is derived from an EMBL/GenBank/DDBJ whole genome shotgun (WGS) entry which is preliminary data.</text>
</comment>
<dbReference type="AlphaFoldDB" id="A0AA39F0L2"/>
<dbReference type="EC" id="3.4.21.-" evidence="1"/>
<dbReference type="GO" id="GO:0016485">
    <property type="term" value="P:protein processing"/>
    <property type="evidence" value="ECO:0007669"/>
    <property type="project" value="InterPro"/>
</dbReference>
<keyword evidence="1" id="KW-0645">Protease</keyword>
<dbReference type="Pfam" id="PF13365">
    <property type="entry name" value="Trypsin_2"/>
    <property type="match status" value="1"/>
</dbReference>
<evidence type="ECO:0000256" key="1">
    <source>
        <dbReference type="PIRNR" id="PIRNR037989"/>
    </source>
</evidence>
<keyword evidence="1" id="KW-0378">Hydrolase</keyword>
<organism evidence="2 3">
    <name type="scientific">Microctonus aethiopoides</name>
    <dbReference type="NCBI Taxonomy" id="144406"/>
    <lineage>
        <taxon>Eukaryota</taxon>
        <taxon>Metazoa</taxon>
        <taxon>Ecdysozoa</taxon>
        <taxon>Arthropoda</taxon>
        <taxon>Hexapoda</taxon>
        <taxon>Insecta</taxon>
        <taxon>Pterygota</taxon>
        <taxon>Neoptera</taxon>
        <taxon>Endopterygota</taxon>
        <taxon>Hymenoptera</taxon>
        <taxon>Apocrita</taxon>
        <taxon>Ichneumonoidea</taxon>
        <taxon>Braconidae</taxon>
        <taxon>Euphorinae</taxon>
        <taxon>Microctonus</taxon>
    </lineage>
</organism>
<accession>A0AA39F0L2</accession>
<keyword evidence="3" id="KW-1185">Reference proteome</keyword>
<dbReference type="PANTHER" id="PTHR21004">
    <property type="entry name" value="SERINE PROTEASE-RELATED"/>
    <property type="match status" value="1"/>
</dbReference>
<name>A0AA39F0L2_9HYME</name>
<comment type="similarity">
    <text evidence="1">Belongs to the peptidase S1B family.</text>
</comment>
<dbReference type="InterPro" id="IPR009003">
    <property type="entry name" value="Peptidase_S1_PA"/>
</dbReference>
<dbReference type="PANTHER" id="PTHR21004:SF0">
    <property type="entry name" value="PEROXISOMAL LEADER PEPTIDE-PROCESSING PROTEASE"/>
    <property type="match status" value="1"/>
</dbReference>
<dbReference type="EMBL" id="JAQQBS010001424">
    <property type="protein sequence ID" value="KAK0158128.1"/>
    <property type="molecule type" value="Genomic_DNA"/>
</dbReference>
<comment type="subcellular location">
    <subcellularLocation>
        <location evidence="1">Peroxisome</location>
    </subcellularLocation>
</comment>
<dbReference type="SUPFAM" id="SSF50494">
    <property type="entry name" value="Trypsin-like serine proteases"/>
    <property type="match status" value="2"/>
</dbReference>
<reference evidence="2" key="2">
    <citation type="submission" date="2023-03" db="EMBL/GenBank/DDBJ databases">
        <authorList>
            <person name="Inwood S.N."/>
            <person name="Skelly J.G."/>
            <person name="Guhlin J."/>
            <person name="Harrop T.W.R."/>
            <person name="Goldson S.G."/>
            <person name="Dearden P.K."/>
        </authorList>
    </citation>
    <scope>NUCLEOTIDE SEQUENCE</scope>
    <source>
        <strain evidence="2">Irish</strain>
        <tissue evidence="2">Whole body</tissue>
    </source>
</reference>
<reference evidence="2" key="1">
    <citation type="journal article" date="2023" name="bioRxiv">
        <title>Scaffold-level genome assemblies of two parasitoid biocontrol wasps reveal the parthenogenesis mechanism and an associated novel virus.</title>
        <authorList>
            <person name="Inwood S."/>
            <person name="Skelly J."/>
            <person name="Guhlin J."/>
            <person name="Harrop T."/>
            <person name="Goldson S."/>
            <person name="Dearden P."/>
        </authorList>
    </citation>
    <scope>NUCLEOTIDE SEQUENCE</scope>
    <source>
        <strain evidence="2">Irish</strain>
        <tissue evidence="2">Whole body</tissue>
    </source>
</reference>
<dbReference type="GO" id="GO:0004252">
    <property type="term" value="F:serine-type endopeptidase activity"/>
    <property type="evidence" value="ECO:0007669"/>
    <property type="project" value="InterPro"/>
</dbReference>
<keyword evidence="1" id="KW-0720">Serine protease</keyword>
<dbReference type="GO" id="GO:0031998">
    <property type="term" value="P:regulation of fatty acid beta-oxidation"/>
    <property type="evidence" value="ECO:0007669"/>
    <property type="project" value="TreeGrafter"/>
</dbReference>
<proteinExistence type="inferred from homology"/>
<comment type="function">
    <text evidence="1">Peroxisomal protease that mediates both the removal of the leader peptide from proteins containing a PTS2 target sequence and processes several PTS1-containing proteins. Catalyzes the processing of PTS1-proteins involved in the peroxisomal beta-oxidation of fatty acids.</text>
</comment>
<dbReference type="InterPro" id="IPR043504">
    <property type="entry name" value="Peptidase_S1_PA_chymotrypsin"/>
</dbReference>
<comment type="PTM">
    <text evidence="1">The full-lengh TYSND1 is the active the proteolytic processing of PTS1- and PTS2-proteins and in self-cleavage, and intermolecular self-cleavage of TYSND1 down-regulates its protease activity.</text>
</comment>
<dbReference type="Proteomes" id="UP001168990">
    <property type="component" value="Unassembled WGS sequence"/>
</dbReference>
<keyword evidence="1" id="KW-0576">Peroxisome</keyword>
<dbReference type="InterPro" id="IPR039245">
    <property type="entry name" value="TYSND1/DEG15"/>
</dbReference>
<evidence type="ECO:0000313" key="2">
    <source>
        <dbReference type="EMBL" id="KAK0158128.1"/>
    </source>
</evidence>
<evidence type="ECO:0000313" key="3">
    <source>
        <dbReference type="Proteomes" id="UP001168990"/>
    </source>
</evidence>